<comment type="caution">
    <text evidence="1">The sequence shown here is derived from an EMBL/GenBank/DDBJ whole genome shotgun (WGS) entry which is preliminary data.</text>
</comment>
<sequence>MAEALRTLSEAKLSALENVVSATEACRDRLEGSGEAFAQKRAELDEAVEKLRERQTVVRARTAKTYRRSLRILRGNPTAMAKQYADAMESLRRLGGMHKD</sequence>
<protein>
    <recommendedName>
        <fullName evidence="2">Chromosome partition protein Smc</fullName>
    </recommendedName>
</protein>
<proteinExistence type="predicted"/>
<name>A0A645EY72_9ZZZZ</name>
<accession>A0A645EY72</accession>
<gene>
    <name evidence="1" type="ORF">SDC9_153374</name>
</gene>
<reference evidence="1" key="1">
    <citation type="submission" date="2019-08" db="EMBL/GenBank/DDBJ databases">
        <authorList>
            <person name="Kucharzyk K."/>
            <person name="Murdoch R.W."/>
            <person name="Higgins S."/>
            <person name="Loffler F."/>
        </authorList>
    </citation>
    <scope>NUCLEOTIDE SEQUENCE</scope>
</reference>
<dbReference type="EMBL" id="VSSQ01052012">
    <property type="protein sequence ID" value="MPN06119.1"/>
    <property type="molecule type" value="Genomic_DNA"/>
</dbReference>
<organism evidence="1">
    <name type="scientific">bioreactor metagenome</name>
    <dbReference type="NCBI Taxonomy" id="1076179"/>
    <lineage>
        <taxon>unclassified sequences</taxon>
        <taxon>metagenomes</taxon>
        <taxon>ecological metagenomes</taxon>
    </lineage>
</organism>
<evidence type="ECO:0008006" key="2">
    <source>
        <dbReference type="Google" id="ProtNLM"/>
    </source>
</evidence>
<dbReference type="AlphaFoldDB" id="A0A645EY72"/>
<evidence type="ECO:0000313" key="1">
    <source>
        <dbReference type="EMBL" id="MPN06119.1"/>
    </source>
</evidence>